<keyword evidence="7 11" id="KW-0472">Membrane</keyword>
<keyword evidence="3 12" id="KW-0732">Signal</keyword>
<feature type="domain" description="Ig-like" evidence="13">
    <location>
        <begin position="21"/>
        <end position="134"/>
    </location>
</feature>
<dbReference type="EMBL" id="KB541907">
    <property type="protein sequence ID" value="EMP32193.1"/>
    <property type="molecule type" value="Genomic_DNA"/>
</dbReference>
<dbReference type="GO" id="GO:0016020">
    <property type="term" value="C:membrane"/>
    <property type="evidence" value="ECO:0007669"/>
    <property type="project" value="UniProtKB-SubCell"/>
</dbReference>
<evidence type="ECO:0000256" key="8">
    <source>
        <dbReference type="ARBA" id="ARBA00023157"/>
    </source>
</evidence>
<feature type="chain" id="PRO_5004080325" evidence="12">
    <location>
        <begin position="18"/>
        <end position="219"/>
    </location>
</feature>
<reference evidence="15" key="1">
    <citation type="journal article" date="2013" name="Nat. Genet.">
        <title>The draft genomes of soft-shell turtle and green sea turtle yield insights into the development and evolution of the turtle-specific body plan.</title>
        <authorList>
            <person name="Wang Z."/>
            <person name="Pascual-Anaya J."/>
            <person name="Zadissa A."/>
            <person name="Li W."/>
            <person name="Niimura Y."/>
            <person name="Huang Z."/>
            <person name="Li C."/>
            <person name="White S."/>
            <person name="Xiong Z."/>
            <person name="Fang D."/>
            <person name="Wang B."/>
            <person name="Ming Y."/>
            <person name="Chen Y."/>
            <person name="Zheng Y."/>
            <person name="Kuraku S."/>
            <person name="Pignatelli M."/>
            <person name="Herrero J."/>
            <person name="Beal K."/>
            <person name="Nozawa M."/>
            <person name="Li Q."/>
            <person name="Wang J."/>
            <person name="Zhang H."/>
            <person name="Yu L."/>
            <person name="Shigenobu S."/>
            <person name="Wang J."/>
            <person name="Liu J."/>
            <person name="Flicek P."/>
            <person name="Searle S."/>
            <person name="Wang J."/>
            <person name="Kuratani S."/>
            <person name="Yin Y."/>
            <person name="Aken B."/>
            <person name="Zhang G."/>
            <person name="Irie N."/>
        </authorList>
    </citation>
    <scope>NUCLEOTIDE SEQUENCE [LARGE SCALE GENOMIC DNA]</scope>
</reference>
<accession>M7BJG8</accession>
<dbReference type="GO" id="GO:0015026">
    <property type="term" value="F:coreceptor activity"/>
    <property type="evidence" value="ECO:0007669"/>
    <property type="project" value="InterPro"/>
</dbReference>
<dbReference type="Pfam" id="PF07686">
    <property type="entry name" value="V-set"/>
    <property type="match status" value="1"/>
</dbReference>
<dbReference type="PROSITE" id="PS50835">
    <property type="entry name" value="IG_LIKE"/>
    <property type="match status" value="1"/>
</dbReference>
<evidence type="ECO:0000256" key="9">
    <source>
        <dbReference type="ARBA" id="ARBA00023180"/>
    </source>
</evidence>
<keyword evidence="9" id="KW-0325">Glycoprotein</keyword>
<name>M7BJG8_CHEMY</name>
<keyword evidence="15" id="KW-1185">Reference proteome</keyword>
<dbReference type="GO" id="GO:0042288">
    <property type="term" value="F:MHC class I protein binding"/>
    <property type="evidence" value="ECO:0007669"/>
    <property type="project" value="InterPro"/>
</dbReference>
<evidence type="ECO:0000256" key="3">
    <source>
        <dbReference type="ARBA" id="ARBA00022729"/>
    </source>
</evidence>
<dbReference type="InterPro" id="IPR036179">
    <property type="entry name" value="Ig-like_dom_sf"/>
</dbReference>
<keyword evidence="2 11" id="KW-0812">Transmembrane</keyword>
<dbReference type="STRING" id="8469.M7BJG8"/>
<dbReference type="eggNOG" id="ENOG502SANQ">
    <property type="taxonomic scope" value="Eukaryota"/>
</dbReference>
<dbReference type="AlphaFoldDB" id="M7BJG8"/>
<keyword evidence="4" id="KW-0391">Immunity</keyword>
<feature type="transmembrane region" description="Helical" evidence="11">
    <location>
        <begin position="175"/>
        <end position="196"/>
    </location>
</feature>
<comment type="subcellular location">
    <subcellularLocation>
        <location evidence="1">Membrane</location>
        <topology evidence="1">Single-pass type I membrane protein</topology>
    </subcellularLocation>
</comment>
<dbReference type="SMART" id="SM00406">
    <property type="entry name" value="IGv"/>
    <property type="match status" value="1"/>
</dbReference>
<evidence type="ECO:0000256" key="7">
    <source>
        <dbReference type="ARBA" id="ARBA00023136"/>
    </source>
</evidence>
<dbReference type="InterPro" id="IPR003599">
    <property type="entry name" value="Ig_sub"/>
</dbReference>
<proteinExistence type="predicted"/>
<dbReference type="InterPro" id="IPR013106">
    <property type="entry name" value="Ig_V-set"/>
</dbReference>
<evidence type="ECO:0000259" key="13">
    <source>
        <dbReference type="PROSITE" id="PS50835"/>
    </source>
</evidence>
<dbReference type="PANTHER" id="PTHR11292">
    <property type="entry name" value="T-CELL SURFACE GLYCOPROTEIN CD8 BETA CHAIN"/>
    <property type="match status" value="1"/>
</dbReference>
<dbReference type="SMART" id="SM00409">
    <property type="entry name" value="IG"/>
    <property type="match status" value="1"/>
</dbReference>
<dbReference type="InterPro" id="IPR007110">
    <property type="entry name" value="Ig-like_dom"/>
</dbReference>
<keyword evidence="10" id="KW-0393">Immunoglobulin domain</keyword>
<dbReference type="GO" id="GO:0009986">
    <property type="term" value="C:cell surface"/>
    <property type="evidence" value="ECO:0007669"/>
    <property type="project" value="TreeGrafter"/>
</dbReference>
<dbReference type="InterPro" id="IPR042414">
    <property type="entry name" value="CD8B"/>
</dbReference>
<evidence type="ECO:0000313" key="14">
    <source>
        <dbReference type="EMBL" id="EMP32193.1"/>
    </source>
</evidence>
<keyword evidence="5 11" id="KW-1133">Transmembrane helix</keyword>
<evidence type="ECO:0000256" key="11">
    <source>
        <dbReference type="SAM" id="Phobius"/>
    </source>
</evidence>
<evidence type="ECO:0000256" key="6">
    <source>
        <dbReference type="ARBA" id="ARBA00023130"/>
    </source>
</evidence>
<dbReference type="SUPFAM" id="SSF48726">
    <property type="entry name" value="Immunoglobulin"/>
    <property type="match status" value="1"/>
</dbReference>
<evidence type="ECO:0000256" key="1">
    <source>
        <dbReference type="ARBA" id="ARBA00004479"/>
    </source>
</evidence>
<gene>
    <name evidence="14" type="ORF">UY3_10682</name>
</gene>
<keyword evidence="8" id="KW-1015">Disulfide bond</keyword>
<dbReference type="PANTHER" id="PTHR11292:SF7">
    <property type="entry name" value="T-CELL SURFACE GLYCOPROTEIN CD8 BETA CHAIN-RELATED"/>
    <property type="match status" value="1"/>
</dbReference>
<sequence>MEWPWLFLYLSLHITGCQKTPALFQTPPRIVALNNSTKEMVCAMKSEQFSHLGIYWYRWSKESQEFQYILFSNVLHKHTLGDDIDKERFNVSKGSFRQSYTLKISKLRPLDAGTYYCAVSQYSELLFGNGTELSVVNSLPSIEKPTEKTLPPKKPLRCKPSGITPAKMKGSSCSGFIWAPLATCAVILLLSLVIAIRRFQRLRRRLQLHFSKHMFSRDY</sequence>
<evidence type="ECO:0000256" key="2">
    <source>
        <dbReference type="ARBA" id="ARBA00022692"/>
    </source>
</evidence>
<protein>
    <submittedName>
        <fullName evidence="14">T-cell surface glycoprotein CD8 beta chain</fullName>
    </submittedName>
</protein>
<keyword evidence="6" id="KW-1064">Adaptive immunity</keyword>
<evidence type="ECO:0000256" key="4">
    <source>
        <dbReference type="ARBA" id="ARBA00022859"/>
    </source>
</evidence>
<dbReference type="InterPro" id="IPR013783">
    <property type="entry name" value="Ig-like_fold"/>
</dbReference>
<evidence type="ECO:0000256" key="10">
    <source>
        <dbReference type="ARBA" id="ARBA00023319"/>
    </source>
</evidence>
<organism evidence="14 15">
    <name type="scientific">Chelonia mydas</name>
    <name type="common">Green sea-turtle</name>
    <name type="synonym">Chelonia agassizi</name>
    <dbReference type="NCBI Taxonomy" id="8469"/>
    <lineage>
        <taxon>Eukaryota</taxon>
        <taxon>Metazoa</taxon>
        <taxon>Chordata</taxon>
        <taxon>Craniata</taxon>
        <taxon>Vertebrata</taxon>
        <taxon>Euteleostomi</taxon>
        <taxon>Archelosauria</taxon>
        <taxon>Testudinata</taxon>
        <taxon>Testudines</taxon>
        <taxon>Cryptodira</taxon>
        <taxon>Durocryptodira</taxon>
        <taxon>Americhelydia</taxon>
        <taxon>Chelonioidea</taxon>
        <taxon>Cheloniidae</taxon>
        <taxon>Chelonia</taxon>
    </lineage>
</organism>
<feature type="signal peptide" evidence="12">
    <location>
        <begin position="1"/>
        <end position="17"/>
    </location>
</feature>
<dbReference type="GO" id="GO:0002250">
    <property type="term" value="P:adaptive immune response"/>
    <property type="evidence" value="ECO:0007669"/>
    <property type="project" value="UniProtKB-KW"/>
</dbReference>
<evidence type="ECO:0000256" key="5">
    <source>
        <dbReference type="ARBA" id="ARBA00022989"/>
    </source>
</evidence>
<evidence type="ECO:0000256" key="12">
    <source>
        <dbReference type="SAM" id="SignalP"/>
    </source>
</evidence>
<dbReference type="Gene3D" id="2.60.40.10">
    <property type="entry name" value="Immunoglobulins"/>
    <property type="match status" value="1"/>
</dbReference>
<evidence type="ECO:0000313" key="15">
    <source>
        <dbReference type="Proteomes" id="UP000031443"/>
    </source>
</evidence>
<dbReference type="Proteomes" id="UP000031443">
    <property type="component" value="Unassembled WGS sequence"/>
</dbReference>
<dbReference type="GO" id="GO:0050776">
    <property type="term" value="P:regulation of immune response"/>
    <property type="evidence" value="ECO:0007669"/>
    <property type="project" value="InterPro"/>
</dbReference>